<dbReference type="AlphaFoldDB" id="A0A2S7EQ41"/>
<organism evidence="2 3">
    <name type="scientific">Xanthomonas hyacinthi</name>
    <dbReference type="NCBI Taxonomy" id="56455"/>
    <lineage>
        <taxon>Bacteria</taxon>
        <taxon>Pseudomonadati</taxon>
        <taxon>Pseudomonadota</taxon>
        <taxon>Gammaproteobacteria</taxon>
        <taxon>Lysobacterales</taxon>
        <taxon>Lysobacteraceae</taxon>
        <taxon>Xanthomonas</taxon>
    </lineage>
</organism>
<reference evidence="3" key="1">
    <citation type="submission" date="2016-08" db="EMBL/GenBank/DDBJ databases">
        <authorList>
            <person name="Merda D."/>
            <person name="Briand M."/>
            <person name="Taghouti G."/>
            <person name="Carrere S."/>
            <person name="Gouzy J."/>
            <person name="Portier P."/>
            <person name="Jacques M.-A."/>
            <person name="Fischer-Le Saux M."/>
        </authorList>
    </citation>
    <scope>NUCLEOTIDE SEQUENCE [LARGE SCALE GENOMIC DNA]</scope>
    <source>
        <strain evidence="3">CFBP1156</strain>
    </source>
</reference>
<gene>
    <name evidence="2" type="ORF">XhyaCFBP1156_19615</name>
</gene>
<evidence type="ECO:0000313" key="3">
    <source>
        <dbReference type="Proteomes" id="UP000238261"/>
    </source>
</evidence>
<dbReference type="EMBL" id="MDEG01000032">
    <property type="protein sequence ID" value="PPU95207.1"/>
    <property type="molecule type" value="Genomic_DNA"/>
</dbReference>
<accession>A0A2S7EQ41</accession>
<name>A0A2S7EQ41_9XANT</name>
<proteinExistence type="predicted"/>
<sequence length="61" mass="6053">MMRVAGAAGAAPRPPDIAMDQPLSACRRANATARTATAAGLRGAAGVGALAPLFFAYAPLQ</sequence>
<keyword evidence="3" id="KW-1185">Reference proteome</keyword>
<feature type="region of interest" description="Disordered" evidence="1">
    <location>
        <begin position="1"/>
        <end position="20"/>
    </location>
</feature>
<feature type="compositionally biased region" description="Low complexity" evidence="1">
    <location>
        <begin position="1"/>
        <end position="11"/>
    </location>
</feature>
<dbReference type="Proteomes" id="UP000238261">
    <property type="component" value="Unassembled WGS sequence"/>
</dbReference>
<comment type="caution">
    <text evidence="2">The sequence shown here is derived from an EMBL/GenBank/DDBJ whole genome shotgun (WGS) entry which is preliminary data.</text>
</comment>
<evidence type="ECO:0000313" key="2">
    <source>
        <dbReference type="EMBL" id="PPU95207.1"/>
    </source>
</evidence>
<protein>
    <submittedName>
        <fullName evidence="2">Uncharacterized protein</fullName>
    </submittedName>
</protein>
<evidence type="ECO:0000256" key="1">
    <source>
        <dbReference type="SAM" id="MobiDB-lite"/>
    </source>
</evidence>